<gene>
    <name evidence="2" type="ORF">UFOPK3564_00483</name>
</gene>
<feature type="domain" description="Cupin type-1" evidence="1">
    <location>
        <begin position="4"/>
        <end position="121"/>
    </location>
</feature>
<dbReference type="InterPro" id="IPR013096">
    <property type="entry name" value="Cupin_2"/>
</dbReference>
<accession>A0A6J7FZC2</accession>
<dbReference type="InterPro" id="IPR052044">
    <property type="entry name" value="PKS_Associated_Protein"/>
</dbReference>
<dbReference type="InterPro" id="IPR011051">
    <property type="entry name" value="RmlC_Cupin_sf"/>
</dbReference>
<organism evidence="2">
    <name type="scientific">freshwater metagenome</name>
    <dbReference type="NCBI Taxonomy" id="449393"/>
    <lineage>
        <taxon>unclassified sequences</taxon>
        <taxon>metagenomes</taxon>
        <taxon>ecological metagenomes</taxon>
    </lineage>
</organism>
<protein>
    <submittedName>
        <fullName evidence="2">Unannotated protein</fullName>
    </submittedName>
</protein>
<name>A0A6J7FZC2_9ZZZZ</name>
<dbReference type="PANTHER" id="PTHR36114">
    <property type="entry name" value="16.7 KDA PROTEIN IN WHIE LOCUS"/>
    <property type="match status" value="1"/>
</dbReference>
<dbReference type="EMBL" id="CAFBMK010000016">
    <property type="protein sequence ID" value="CAB4899418.1"/>
    <property type="molecule type" value="Genomic_DNA"/>
</dbReference>
<dbReference type="SUPFAM" id="SSF51182">
    <property type="entry name" value="RmlC-like cupins"/>
    <property type="match status" value="1"/>
</dbReference>
<proteinExistence type="predicted"/>
<dbReference type="Gene3D" id="2.60.120.10">
    <property type="entry name" value="Jelly Rolls"/>
    <property type="match status" value="1"/>
</dbReference>
<evidence type="ECO:0000313" key="2">
    <source>
        <dbReference type="EMBL" id="CAB4899418.1"/>
    </source>
</evidence>
<evidence type="ECO:0000259" key="1">
    <source>
        <dbReference type="SMART" id="SM00835"/>
    </source>
</evidence>
<dbReference type="CDD" id="cd02214">
    <property type="entry name" value="cupin_MJ1618"/>
    <property type="match status" value="1"/>
</dbReference>
<dbReference type="Pfam" id="PF07883">
    <property type="entry name" value="Cupin_2"/>
    <property type="match status" value="1"/>
</dbReference>
<dbReference type="InterPro" id="IPR014710">
    <property type="entry name" value="RmlC-like_jellyroll"/>
</dbReference>
<reference evidence="2" key="1">
    <citation type="submission" date="2020-05" db="EMBL/GenBank/DDBJ databases">
        <authorList>
            <person name="Chiriac C."/>
            <person name="Salcher M."/>
            <person name="Ghai R."/>
            <person name="Kavagutti S V."/>
        </authorList>
    </citation>
    <scope>NUCLEOTIDE SEQUENCE</scope>
</reference>
<dbReference type="AlphaFoldDB" id="A0A6J7FZC2"/>
<dbReference type="InterPro" id="IPR006045">
    <property type="entry name" value="Cupin_1"/>
</dbReference>
<dbReference type="SMART" id="SM00835">
    <property type="entry name" value="Cupin_1"/>
    <property type="match status" value="1"/>
</dbReference>
<dbReference type="PANTHER" id="PTHR36114:SF4">
    <property type="entry name" value="CUPIN 2 CONSERVED BARREL DOMAIN-CONTAINING PROTEIN"/>
    <property type="match status" value="1"/>
</dbReference>
<sequence>MHLGNLADASPFTTKDGSTIREVAGPVSLPTANQSLAEARVPPGGATTAHLHRVSEELYHFVSGTGRVRLGEEEREVRPGDCVVIPPGTPHKLFNASADEDLVLLCCCAPPYSDADTELLEPEVPHPGSAS</sequence>